<evidence type="ECO:0000259" key="8">
    <source>
        <dbReference type="Pfam" id="PF03717"/>
    </source>
</evidence>
<evidence type="ECO:0000313" key="9">
    <source>
        <dbReference type="EMBL" id="KKW45528.1"/>
    </source>
</evidence>
<dbReference type="PANTHER" id="PTHR30627:SF6">
    <property type="entry name" value="BETA-LACTAMASE YBXI-RELATED"/>
    <property type="match status" value="1"/>
</dbReference>
<evidence type="ECO:0000256" key="3">
    <source>
        <dbReference type="ARBA" id="ARBA00012865"/>
    </source>
</evidence>
<accession>A0A0G1YQ32</accession>
<evidence type="ECO:0000256" key="2">
    <source>
        <dbReference type="ARBA" id="ARBA00007898"/>
    </source>
</evidence>
<evidence type="ECO:0000256" key="5">
    <source>
        <dbReference type="ARBA" id="ARBA00022801"/>
    </source>
</evidence>
<dbReference type="AlphaFoldDB" id="A0A0G1YQ32"/>
<keyword evidence="7" id="KW-0472">Membrane</keyword>
<evidence type="ECO:0000256" key="7">
    <source>
        <dbReference type="SAM" id="Phobius"/>
    </source>
</evidence>
<proteinExistence type="inferred from homology"/>
<dbReference type="GO" id="GO:0008800">
    <property type="term" value="F:beta-lactamase activity"/>
    <property type="evidence" value="ECO:0007669"/>
    <property type="project" value="UniProtKB-EC"/>
</dbReference>
<comment type="caution">
    <text evidence="9">The sequence shown here is derived from an EMBL/GenBank/DDBJ whole genome shotgun (WGS) entry which is preliminary data.</text>
</comment>
<comment type="catalytic activity">
    <reaction evidence="1">
        <text>a beta-lactam + H2O = a substituted beta-amino acid</text>
        <dbReference type="Rhea" id="RHEA:20401"/>
        <dbReference type="ChEBI" id="CHEBI:15377"/>
        <dbReference type="ChEBI" id="CHEBI:35627"/>
        <dbReference type="ChEBI" id="CHEBI:140347"/>
        <dbReference type="EC" id="3.5.2.6"/>
    </reaction>
</comment>
<dbReference type="EMBL" id="LCSD01000044">
    <property type="protein sequence ID" value="KKW45528.1"/>
    <property type="molecule type" value="Genomic_DNA"/>
</dbReference>
<dbReference type="InterPro" id="IPR036138">
    <property type="entry name" value="PBP_dimer_sf"/>
</dbReference>
<protein>
    <recommendedName>
        <fullName evidence="3">beta-lactamase</fullName>
        <ecNumber evidence="3">3.5.2.6</ecNumber>
    </recommendedName>
</protein>
<dbReference type="GO" id="GO:0008658">
    <property type="term" value="F:penicillin binding"/>
    <property type="evidence" value="ECO:0007669"/>
    <property type="project" value="InterPro"/>
</dbReference>
<dbReference type="GO" id="GO:0005886">
    <property type="term" value="C:plasma membrane"/>
    <property type="evidence" value="ECO:0007669"/>
    <property type="project" value="TreeGrafter"/>
</dbReference>
<name>A0A0G1YQ32_9BACT</name>
<sequence length="261" mass="28635">MEDPFKIQHGGAPISAGEELFDIDASMLRTQKGGGGTLKPPTDQRTTRIAILCIVGVFVVLLARAFSLQFFLTFVPADLPREREERERLFLALSEETGIAATEMDLLIAERGMDLNQPVPLPIPLAYEIALSVYAQEGTWPGVSVVLSSVRQYASTPGMSLAHVLGYTGLMTQDEFAAHKADRYRFTDMIGKQGIEASFEPLLRGTHGTRTVEVGAVRSDGGVPQEIRISVTVSWRTGAFQTRSFTIRQNLYRWVNDGSGA</sequence>
<gene>
    <name evidence="9" type="ORF">UY98_C0044G0006</name>
</gene>
<dbReference type="InterPro" id="IPR005311">
    <property type="entry name" value="PBP_dimer"/>
</dbReference>
<dbReference type="GO" id="GO:0071555">
    <property type="term" value="P:cell wall organization"/>
    <property type="evidence" value="ECO:0007669"/>
    <property type="project" value="TreeGrafter"/>
</dbReference>
<feature type="domain" description="Penicillin-binding protein dimerisation" evidence="8">
    <location>
        <begin position="70"/>
        <end position="216"/>
    </location>
</feature>
<comment type="similarity">
    <text evidence="2">Belongs to the class-D beta-lactamase family.</text>
</comment>
<keyword evidence="6" id="KW-0046">Antibiotic resistance</keyword>
<dbReference type="GO" id="GO:0046677">
    <property type="term" value="P:response to antibiotic"/>
    <property type="evidence" value="ECO:0007669"/>
    <property type="project" value="UniProtKB-KW"/>
</dbReference>
<dbReference type="Pfam" id="PF03717">
    <property type="entry name" value="PBP_dimer"/>
    <property type="match status" value="1"/>
</dbReference>
<evidence type="ECO:0000256" key="1">
    <source>
        <dbReference type="ARBA" id="ARBA00001526"/>
    </source>
</evidence>
<reference evidence="9 10" key="1">
    <citation type="journal article" date="2015" name="Nature">
        <title>rRNA introns, odd ribosomes, and small enigmatic genomes across a large radiation of phyla.</title>
        <authorList>
            <person name="Brown C.T."/>
            <person name="Hug L.A."/>
            <person name="Thomas B.C."/>
            <person name="Sharon I."/>
            <person name="Castelle C.J."/>
            <person name="Singh A."/>
            <person name="Wilkins M.J."/>
            <person name="Williams K.H."/>
            <person name="Banfield J.F."/>
        </authorList>
    </citation>
    <scope>NUCLEOTIDE SEQUENCE [LARGE SCALE GENOMIC DNA]</scope>
</reference>
<evidence type="ECO:0000256" key="4">
    <source>
        <dbReference type="ARBA" id="ARBA00022729"/>
    </source>
</evidence>
<keyword evidence="7" id="KW-0812">Transmembrane</keyword>
<dbReference type="PANTHER" id="PTHR30627">
    <property type="entry name" value="PEPTIDOGLYCAN D,D-TRANSPEPTIDASE"/>
    <property type="match status" value="1"/>
</dbReference>
<keyword evidence="5" id="KW-0378">Hydrolase</keyword>
<evidence type="ECO:0000313" key="10">
    <source>
        <dbReference type="Proteomes" id="UP000034789"/>
    </source>
</evidence>
<dbReference type="SUPFAM" id="SSF56519">
    <property type="entry name" value="Penicillin binding protein dimerisation domain"/>
    <property type="match status" value="1"/>
</dbReference>
<dbReference type="Proteomes" id="UP000034789">
    <property type="component" value="Unassembled WGS sequence"/>
</dbReference>
<dbReference type="EC" id="3.5.2.6" evidence="3"/>
<evidence type="ECO:0000256" key="6">
    <source>
        <dbReference type="ARBA" id="ARBA00023251"/>
    </source>
</evidence>
<keyword evidence="7" id="KW-1133">Transmembrane helix</keyword>
<feature type="transmembrane region" description="Helical" evidence="7">
    <location>
        <begin position="49"/>
        <end position="72"/>
    </location>
</feature>
<dbReference type="Gene3D" id="3.90.1310.10">
    <property type="entry name" value="Penicillin-binding protein 2a (Domain 2)"/>
    <property type="match status" value="1"/>
</dbReference>
<organism evidence="9 10">
    <name type="scientific">Candidatus Kaiserbacteria bacterium GW2011_GWA2_58_9</name>
    <dbReference type="NCBI Taxonomy" id="1618672"/>
    <lineage>
        <taxon>Bacteria</taxon>
        <taxon>Candidatus Kaiseribacteriota</taxon>
    </lineage>
</organism>
<keyword evidence="4" id="KW-0732">Signal</keyword>
<dbReference type="InterPro" id="IPR050515">
    <property type="entry name" value="Beta-lactam/transpept"/>
</dbReference>